<evidence type="ECO:0000256" key="3">
    <source>
        <dbReference type="ARBA" id="ARBA00023082"/>
    </source>
</evidence>
<dbReference type="InterPro" id="IPR014284">
    <property type="entry name" value="RNA_pol_sigma-70_dom"/>
</dbReference>
<dbReference type="GO" id="GO:0003677">
    <property type="term" value="F:DNA binding"/>
    <property type="evidence" value="ECO:0007669"/>
    <property type="project" value="UniProtKB-KW"/>
</dbReference>
<name>A0A401ZXG5_9CHLR</name>
<dbReference type="InterPro" id="IPR036388">
    <property type="entry name" value="WH-like_DNA-bd_sf"/>
</dbReference>
<evidence type="ECO:0000313" key="8">
    <source>
        <dbReference type="Proteomes" id="UP000287352"/>
    </source>
</evidence>
<comment type="caution">
    <text evidence="7">The sequence shown here is derived from an EMBL/GenBank/DDBJ whole genome shotgun (WGS) entry which is preliminary data.</text>
</comment>
<dbReference type="InterPro" id="IPR013249">
    <property type="entry name" value="RNA_pol_sigma70_r4_t2"/>
</dbReference>
<organism evidence="7 8">
    <name type="scientific">Tengunoibacter tsumagoiensis</name>
    <dbReference type="NCBI Taxonomy" id="2014871"/>
    <lineage>
        <taxon>Bacteria</taxon>
        <taxon>Bacillati</taxon>
        <taxon>Chloroflexota</taxon>
        <taxon>Ktedonobacteria</taxon>
        <taxon>Ktedonobacterales</taxon>
        <taxon>Dictyobacteraceae</taxon>
        <taxon>Tengunoibacter</taxon>
    </lineage>
</organism>
<evidence type="ECO:0000256" key="1">
    <source>
        <dbReference type="ARBA" id="ARBA00010641"/>
    </source>
</evidence>
<dbReference type="InterPro" id="IPR039425">
    <property type="entry name" value="RNA_pol_sigma-70-like"/>
</dbReference>
<evidence type="ECO:0000259" key="6">
    <source>
        <dbReference type="SMART" id="SM00421"/>
    </source>
</evidence>
<dbReference type="GO" id="GO:0006352">
    <property type="term" value="P:DNA-templated transcription initiation"/>
    <property type="evidence" value="ECO:0007669"/>
    <property type="project" value="InterPro"/>
</dbReference>
<keyword evidence="3" id="KW-0731">Sigma factor</keyword>
<dbReference type="InterPro" id="IPR013325">
    <property type="entry name" value="RNA_pol_sigma_r2"/>
</dbReference>
<feature type="domain" description="HTH luxR-type" evidence="6">
    <location>
        <begin position="160"/>
        <end position="215"/>
    </location>
</feature>
<keyword evidence="5" id="KW-0804">Transcription</keyword>
<dbReference type="OrthoDB" id="799938at2"/>
<keyword evidence="2" id="KW-0805">Transcription regulation</keyword>
<accession>A0A401ZXG5</accession>
<evidence type="ECO:0000256" key="4">
    <source>
        <dbReference type="ARBA" id="ARBA00023125"/>
    </source>
</evidence>
<proteinExistence type="inferred from homology"/>
<keyword evidence="4" id="KW-0238">DNA-binding</keyword>
<keyword evidence="8" id="KW-1185">Reference proteome</keyword>
<gene>
    <name evidence="7" type="ORF">KTT_13860</name>
</gene>
<dbReference type="Proteomes" id="UP000287352">
    <property type="component" value="Unassembled WGS sequence"/>
</dbReference>
<sequence length="224" mass="26302">MDSDDFSKGNMDEKNLSPHFQDLLLNDIHMKEITDFYEEYHQRAYIVALAKCHDKELAKDAMQEAFTYFVRHWSKYGQMDKSTRVSHFFRCVRSRLIDMVRKKDFKCSSLQECNEYDDALIQLDGIEELYDDTSIDQERPVPPRDMVKKGMFNPYIEEALARLAPKEFECLLYAVQGFSTEEIGELLQLKKNSVSSYISEAKRKLKKFYQPPKKASQPRKGPQP</sequence>
<dbReference type="Pfam" id="PF04542">
    <property type="entry name" value="Sigma70_r2"/>
    <property type="match status" value="1"/>
</dbReference>
<evidence type="ECO:0000313" key="7">
    <source>
        <dbReference type="EMBL" id="GCE11527.1"/>
    </source>
</evidence>
<dbReference type="Pfam" id="PF08281">
    <property type="entry name" value="Sigma70_r4_2"/>
    <property type="match status" value="1"/>
</dbReference>
<reference evidence="8" key="1">
    <citation type="submission" date="2018-12" db="EMBL/GenBank/DDBJ databases">
        <title>Tengunoibacter tsumagoiensis gen. nov., sp. nov., Dictyobacter kobayashii sp. nov., D. alpinus sp. nov., and D. joshuensis sp. nov. and description of Dictyobacteraceae fam. nov. within the order Ktedonobacterales isolated from Tengu-no-mugimeshi.</title>
        <authorList>
            <person name="Wang C.M."/>
            <person name="Zheng Y."/>
            <person name="Sakai Y."/>
            <person name="Toyoda A."/>
            <person name="Minakuchi Y."/>
            <person name="Abe K."/>
            <person name="Yokota A."/>
            <person name="Yabe S."/>
        </authorList>
    </citation>
    <scope>NUCLEOTIDE SEQUENCE [LARGE SCALE GENOMIC DNA]</scope>
    <source>
        <strain evidence="8">Uno3</strain>
    </source>
</reference>
<dbReference type="PANTHER" id="PTHR43133">
    <property type="entry name" value="RNA POLYMERASE ECF-TYPE SIGMA FACTO"/>
    <property type="match status" value="1"/>
</dbReference>
<comment type="similarity">
    <text evidence="1">Belongs to the sigma-70 factor family. ECF subfamily.</text>
</comment>
<dbReference type="SUPFAM" id="SSF88659">
    <property type="entry name" value="Sigma3 and sigma4 domains of RNA polymerase sigma factors"/>
    <property type="match status" value="1"/>
</dbReference>
<dbReference type="NCBIfam" id="TIGR02937">
    <property type="entry name" value="sigma70-ECF"/>
    <property type="match status" value="1"/>
</dbReference>
<dbReference type="Gene3D" id="1.10.10.10">
    <property type="entry name" value="Winged helix-like DNA-binding domain superfamily/Winged helix DNA-binding domain"/>
    <property type="match status" value="1"/>
</dbReference>
<evidence type="ECO:0000256" key="5">
    <source>
        <dbReference type="ARBA" id="ARBA00023163"/>
    </source>
</evidence>
<dbReference type="InterPro" id="IPR013324">
    <property type="entry name" value="RNA_pol_sigma_r3/r4-like"/>
</dbReference>
<dbReference type="GO" id="GO:0016987">
    <property type="term" value="F:sigma factor activity"/>
    <property type="evidence" value="ECO:0007669"/>
    <property type="project" value="UniProtKB-KW"/>
</dbReference>
<dbReference type="AlphaFoldDB" id="A0A401ZXG5"/>
<dbReference type="SMART" id="SM00421">
    <property type="entry name" value="HTH_LUXR"/>
    <property type="match status" value="1"/>
</dbReference>
<dbReference type="Gene3D" id="1.10.1740.10">
    <property type="match status" value="1"/>
</dbReference>
<dbReference type="RefSeq" id="WP_126579231.1">
    <property type="nucleotide sequence ID" value="NZ_BIFR01000001.1"/>
</dbReference>
<dbReference type="EMBL" id="BIFR01000001">
    <property type="protein sequence ID" value="GCE11527.1"/>
    <property type="molecule type" value="Genomic_DNA"/>
</dbReference>
<evidence type="ECO:0000256" key="2">
    <source>
        <dbReference type="ARBA" id="ARBA00023015"/>
    </source>
</evidence>
<dbReference type="InterPro" id="IPR007627">
    <property type="entry name" value="RNA_pol_sigma70_r2"/>
</dbReference>
<protein>
    <recommendedName>
        <fullName evidence="6">HTH luxR-type domain-containing protein</fullName>
    </recommendedName>
</protein>
<dbReference type="InterPro" id="IPR000792">
    <property type="entry name" value="Tscrpt_reg_LuxR_C"/>
</dbReference>
<dbReference type="PANTHER" id="PTHR43133:SF8">
    <property type="entry name" value="RNA POLYMERASE SIGMA FACTOR HI_1459-RELATED"/>
    <property type="match status" value="1"/>
</dbReference>
<dbReference type="SUPFAM" id="SSF88946">
    <property type="entry name" value="Sigma2 domain of RNA polymerase sigma factors"/>
    <property type="match status" value="1"/>
</dbReference>